<keyword evidence="3" id="KW-1185">Reference proteome</keyword>
<sequence>MVVEWGPLKRTPTHDNKCHFYILSHYIPVSAVIAYVHRLISTNDKHRMCPQCGYRYNCLNESDIDGFCTNRCMRKVTAAPWEGFWLSNVAAQFTLYHGLLVGEDVRFVHFEGNGDWDREE</sequence>
<evidence type="ECO:0000313" key="3">
    <source>
        <dbReference type="Proteomes" id="UP001212841"/>
    </source>
</evidence>
<keyword evidence="1" id="KW-0812">Transmembrane</keyword>
<comment type="caution">
    <text evidence="2">The sequence shown here is derived from an EMBL/GenBank/DDBJ whole genome shotgun (WGS) entry which is preliminary data.</text>
</comment>
<dbReference type="Proteomes" id="UP001212841">
    <property type="component" value="Unassembled WGS sequence"/>
</dbReference>
<dbReference type="EMBL" id="JADGJD010003220">
    <property type="protein sequence ID" value="KAJ3024836.1"/>
    <property type="molecule type" value="Genomic_DNA"/>
</dbReference>
<feature type="transmembrane region" description="Helical" evidence="1">
    <location>
        <begin position="20"/>
        <end position="40"/>
    </location>
</feature>
<name>A0AAD5WVP6_9FUNG</name>
<dbReference type="AlphaFoldDB" id="A0AAD5WVP6"/>
<keyword evidence="1" id="KW-0472">Membrane</keyword>
<feature type="non-terminal residue" evidence="2">
    <location>
        <position position="120"/>
    </location>
</feature>
<proteinExistence type="predicted"/>
<evidence type="ECO:0000313" key="2">
    <source>
        <dbReference type="EMBL" id="KAJ3024836.1"/>
    </source>
</evidence>
<protein>
    <submittedName>
        <fullName evidence="2">Uncharacterized protein</fullName>
    </submittedName>
</protein>
<gene>
    <name evidence="2" type="ORF">HK097_006843</name>
</gene>
<organism evidence="2 3">
    <name type="scientific">Rhizophlyctis rosea</name>
    <dbReference type="NCBI Taxonomy" id="64517"/>
    <lineage>
        <taxon>Eukaryota</taxon>
        <taxon>Fungi</taxon>
        <taxon>Fungi incertae sedis</taxon>
        <taxon>Chytridiomycota</taxon>
        <taxon>Chytridiomycota incertae sedis</taxon>
        <taxon>Chytridiomycetes</taxon>
        <taxon>Rhizophlyctidales</taxon>
        <taxon>Rhizophlyctidaceae</taxon>
        <taxon>Rhizophlyctis</taxon>
    </lineage>
</organism>
<keyword evidence="1" id="KW-1133">Transmembrane helix</keyword>
<accession>A0AAD5WVP6</accession>
<reference evidence="2" key="1">
    <citation type="submission" date="2020-05" db="EMBL/GenBank/DDBJ databases">
        <title>Phylogenomic resolution of chytrid fungi.</title>
        <authorList>
            <person name="Stajich J.E."/>
            <person name="Amses K."/>
            <person name="Simmons R."/>
            <person name="Seto K."/>
            <person name="Myers J."/>
            <person name="Bonds A."/>
            <person name="Quandt C.A."/>
            <person name="Barry K."/>
            <person name="Liu P."/>
            <person name="Grigoriev I."/>
            <person name="Longcore J.E."/>
            <person name="James T.Y."/>
        </authorList>
    </citation>
    <scope>NUCLEOTIDE SEQUENCE</scope>
    <source>
        <strain evidence="2">JEL0318</strain>
    </source>
</reference>
<evidence type="ECO:0000256" key="1">
    <source>
        <dbReference type="SAM" id="Phobius"/>
    </source>
</evidence>